<dbReference type="EMBL" id="JAPEUV010000200">
    <property type="protein sequence ID" value="KAJ4330408.1"/>
    <property type="molecule type" value="Genomic_DNA"/>
</dbReference>
<protein>
    <recommendedName>
        <fullName evidence="4">Ornithine aminotransferase</fullName>
    </recommendedName>
</protein>
<comment type="similarity">
    <text evidence="1">Belongs to the class-III pyridoxal-phosphate-dependent aminotransferase family.</text>
</comment>
<name>A0A9W8WQB0_9PLEO</name>
<dbReference type="GO" id="GO:0005739">
    <property type="term" value="C:mitochondrion"/>
    <property type="evidence" value="ECO:0007669"/>
    <property type="project" value="TreeGrafter"/>
</dbReference>
<evidence type="ECO:0000256" key="1">
    <source>
        <dbReference type="ARBA" id="ARBA00008954"/>
    </source>
</evidence>
<dbReference type="PANTHER" id="PTHR45688">
    <property type="match status" value="1"/>
</dbReference>
<dbReference type="OrthoDB" id="10261433at2759"/>
<dbReference type="InterPro" id="IPR005814">
    <property type="entry name" value="Aminotrans_3"/>
</dbReference>
<dbReference type="SUPFAM" id="SSF53383">
    <property type="entry name" value="PLP-dependent transferases"/>
    <property type="match status" value="1"/>
</dbReference>
<dbReference type="InterPro" id="IPR015424">
    <property type="entry name" value="PyrdxlP-dep_Trfase"/>
</dbReference>
<dbReference type="GO" id="GO:0030170">
    <property type="term" value="F:pyridoxal phosphate binding"/>
    <property type="evidence" value="ECO:0007669"/>
    <property type="project" value="InterPro"/>
</dbReference>
<comment type="caution">
    <text evidence="2">The sequence shown here is derived from an EMBL/GenBank/DDBJ whole genome shotgun (WGS) entry which is preliminary data.</text>
</comment>
<dbReference type="PANTHER" id="PTHR45688:SF13">
    <property type="entry name" value="ALANINE--GLYOXYLATE AMINOTRANSFERASE 2-LIKE"/>
    <property type="match status" value="1"/>
</dbReference>
<sequence length="161" mass="17918">MRKSPQHTQYEILRSRGIIVRHVRTSAFPTPYACRSPFKKADGSYEWETELEFGWSMIDRKSVGSLAAFIKEPILSTGGILDPPPGYLKPMVDECKKHDMLVSMDEAQMGIGLVGQMFAFERDGIVPGILCLSKTLECGLPLAFVSTTAEVEKGCREAKFL</sequence>
<dbReference type="GO" id="GO:0008483">
    <property type="term" value="F:transaminase activity"/>
    <property type="evidence" value="ECO:0007669"/>
    <property type="project" value="InterPro"/>
</dbReference>
<dbReference type="Gene3D" id="3.40.640.10">
    <property type="entry name" value="Type I PLP-dependent aspartate aminotransferase-like (Major domain)"/>
    <property type="match status" value="1"/>
</dbReference>
<accession>A0A9W8WQB0</accession>
<dbReference type="Pfam" id="PF00202">
    <property type="entry name" value="Aminotran_3"/>
    <property type="match status" value="1"/>
</dbReference>
<organism evidence="2 3">
    <name type="scientific">Didymella glomerata</name>
    <dbReference type="NCBI Taxonomy" id="749621"/>
    <lineage>
        <taxon>Eukaryota</taxon>
        <taxon>Fungi</taxon>
        <taxon>Dikarya</taxon>
        <taxon>Ascomycota</taxon>
        <taxon>Pezizomycotina</taxon>
        <taxon>Dothideomycetes</taxon>
        <taxon>Pleosporomycetidae</taxon>
        <taxon>Pleosporales</taxon>
        <taxon>Pleosporineae</taxon>
        <taxon>Didymellaceae</taxon>
        <taxon>Didymella</taxon>
    </lineage>
</organism>
<dbReference type="InterPro" id="IPR015421">
    <property type="entry name" value="PyrdxlP-dep_Trfase_major"/>
</dbReference>
<evidence type="ECO:0000313" key="3">
    <source>
        <dbReference type="Proteomes" id="UP001140562"/>
    </source>
</evidence>
<keyword evidence="3" id="KW-1185">Reference proteome</keyword>
<gene>
    <name evidence="2" type="ORF">N0V87_010012</name>
</gene>
<evidence type="ECO:0008006" key="4">
    <source>
        <dbReference type="Google" id="ProtNLM"/>
    </source>
</evidence>
<reference evidence="2" key="1">
    <citation type="submission" date="2022-10" db="EMBL/GenBank/DDBJ databases">
        <title>Tapping the CABI collections for fungal endophytes: first genome assemblies for Collariella, Neodidymelliopsis, Ascochyta clinopodiicola, Didymella pomorum, Didymosphaeria variabile, Neocosmospora piperis and Neocucurbitaria cava.</title>
        <authorList>
            <person name="Hill R."/>
        </authorList>
    </citation>
    <scope>NUCLEOTIDE SEQUENCE</scope>
    <source>
        <strain evidence="2">IMI 360193</strain>
    </source>
</reference>
<proteinExistence type="inferred from homology"/>
<dbReference type="AlphaFoldDB" id="A0A9W8WQB0"/>
<dbReference type="Proteomes" id="UP001140562">
    <property type="component" value="Unassembled WGS sequence"/>
</dbReference>
<evidence type="ECO:0000313" key="2">
    <source>
        <dbReference type="EMBL" id="KAJ4330408.1"/>
    </source>
</evidence>